<dbReference type="OrthoDB" id="9787242at2"/>
<dbReference type="InterPro" id="IPR051534">
    <property type="entry name" value="CBASS_pafABC_assoc_protein"/>
</dbReference>
<evidence type="ECO:0000259" key="2">
    <source>
        <dbReference type="Pfam" id="PF19187"/>
    </source>
</evidence>
<dbReference type="PROSITE" id="PS52050">
    <property type="entry name" value="WYL"/>
    <property type="match status" value="2"/>
</dbReference>
<dbReference type="PANTHER" id="PTHR34580">
    <property type="match status" value="1"/>
</dbReference>
<feature type="domain" description="PafC HTH" evidence="2">
    <location>
        <begin position="394"/>
        <end position="504"/>
    </location>
</feature>
<name>A0A0K1P9T8_9BACT</name>
<gene>
    <name evidence="4" type="ORF">AKJ08_0667</name>
</gene>
<reference evidence="4 5" key="1">
    <citation type="submission" date="2015-08" db="EMBL/GenBank/DDBJ databases">
        <authorList>
            <person name="Babu N.S."/>
            <person name="Beckwith C.J."/>
            <person name="Beseler K.G."/>
            <person name="Brison A."/>
            <person name="Carone J.V."/>
            <person name="Caskin T.P."/>
            <person name="Diamond M."/>
            <person name="Durham M.E."/>
            <person name="Foxe J.M."/>
            <person name="Go M."/>
            <person name="Henderson B.A."/>
            <person name="Jones I.B."/>
            <person name="McGettigan J.A."/>
            <person name="Micheletti S.J."/>
            <person name="Nasrallah M.E."/>
            <person name="Ortiz D."/>
            <person name="Piller C.R."/>
            <person name="Privatt S.R."/>
            <person name="Schneider S.L."/>
            <person name="Sharp S."/>
            <person name="Smith T.C."/>
            <person name="Stanton J.D."/>
            <person name="Ullery H.E."/>
            <person name="Wilson R.J."/>
            <person name="Serrano M.G."/>
            <person name="Buck G."/>
            <person name="Lee V."/>
            <person name="Wang Y."/>
            <person name="Carvalho R."/>
            <person name="Voegtly L."/>
            <person name="Shi R."/>
            <person name="Duckworth R."/>
            <person name="Johnson A."/>
            <person name="Loviza R."/>
            <person name="Walstead R."/>
            <person name="Shah Z."/>
            <person name="Kiflezghi M."/>
            <person name="Wade K."/>
            <person name="Ball S.L."/>
            <person name="Bradley K.W."/>
            <person name="Asai D.J."/>
            <person name="Bowman C.A."/>
            <person name="Russell D.A."/>
            <person name="Pope W.H."/>
            <person name="Jacobs-Sera D."/>
            <person name="Hendrix R.W."/>
            <person name="Hatfull G.F."/>
        </authorList>
    </citation>
    <scope>NUCLEOTIDE SEQUENCE [LARGE SCALE GENOMIC DNA]</scope>
    <source>
        <strain evidence="4 5">DSM 27710</strain>
    </source>
</reference>
<proteinExistence type="predicted"/>
<dbReference type="InterPro" id="IPR043839">
    <property type="entry name" value="PafC_HTH"/>
</dbReference>
<dbReference type="AlphaFoldDB" id="A0A0K1P9T8"/>
<dbReference type="EMBL" id="CP012332">
    <property type="protein sequence ID" value="AKU90280.1"/>
    <property type="molecule type" value="Genomic_DNA"/>
</dbReference>
<dbReference type="Pfam" id="PF19187">
    <property type="entry name" value="HTH_PafC"/>
    <property type="match status" value="1"/>
</dbReference>
<feature type="domain" description="WYL" evidence="1">
    <location>
        <begin position="532"/>
        <end position="596"/>
    </location>
</feature>
<sequence length="711" mass="77227">MSHRQTDRAERLLDLVSLLLGADHPISWAELREAFPGDYGTGKPDSCLRKWERDKAELVDMGLPLRWIPPTGDGDTGGYVLDRAQYFLGDLDLAPEERALLSVAGAAALEQPQFPLRTDLAHALNKLLFEDAARGEGPGPRSVPLVHLPAAGAELQAGVLEALGQAVAARKDVGLSYRAFDGAVTERAVSPYGLAYRRGAWFLVGHCHLRGGLRTFQVERIASLSRGKGTSRGPDFDVPQGFDARAVVGREPWEFAVHPPVEVEIRLDPVVALLARSRFGRDAVVLEDDAGASVKLRVTYGEALVREVLRLAPHAELVSPPSLRERVAEVAGRLAAVHEGEGESAAAVRAAERVDAWAADARTSPGEADRLAADSRMAPGSGTRAITVPGDLRERLRRALFLIPYAVANPGCRVDDLAAAARLSPDQLLAELDFLRMVGRPPYSPADLIDIDVSNGRVEVALPQGLLRPPSLTPLEAAALDAAASALAAEGGEALSRAREKLRAAIPTSAREQFDSVAGRVLMDHGGLELEVARLLDRAIAERRELELTYFTAARGEARRRSLRPLERVLHQGYWYLHAFCCERRDRRLFRLDRAADLVLTERTFVPRPSDDDARFRRPSLHAPGANAPFARVRIAEGPWTRAESLRRLGAVEVVTRGDGSAEATLPADGEAFVAATVLSLGGDAELLESGLLRERVHTAALATRERHERR</sequence>
<dbReference type="RefSeq" id="WP_050724748.1">
    <property type="nucleotide sequence ID" value="NZ_CP012332.1"/>
</dbReference>
<organism evidence="4 5">
    <name type="scientific">Vulgatibacter incomptus</name>
    <dbReference type="NCBI Taxonomy" id="1391653"/>
    <lineage>
        <taxon>Bacteria</taxon>
        <taxon>Pseudomonadati</taxon>
        <taxon>Myxococcota</taxon>
        <taxon>Myxococcia</taxon>
        <taxon>Myxococcales</taxon>
        <taxon>Cystobacterineae</taxon>
        <taxon>Vulgatibacteraceae</taxon>
        <taxon>Vulgatibacter</taxon>
    </lineage>
</organism>
<dbReference type="Pfam" id="PF25583">
    <property type="entry name" value="WCX"/>
    <property type="match status" value="2"/>
</dbReference>
<protein>
    <submittedName>
        <fullName evidence="4">Putative DeoR-family transcriptional regulator</fullName>
    </submittedName>
</protein>
<dbReference type="STRING" id="1391653.AKJ08_0667"/>
<dbReference type="PANTHER" id="PTHR34580:SF1">
    <property type="entry name" value="PROTEIN PAFC"/>
    <property type="match status" value="1"/>
</dbReference>
<evidence type="ECO:0000313" key="5">
    <source>
        <dbReference type="Proteomes" id="UP000055590"/>
    </source>
</evidence>
<evidence type="ECO:0000313" key="4">
    <source>
        <dbReference type="EMBL" id="AKU90280.1"/>
    </source>
</evidence>
<dbReference type="Proteomes" id="UP000055590">
    <property type="component" value="Chromosome"/>
</dbReference>
<dbReference type="InterPro" id="IPR057727">
    <property type="entry name" value="WCX_dom"/>
</dbReference>
<accession>A0A0K1P9T8</accession>
<dbReference type="InterPro" id="IPR026881">
    <property type="entry name" value="WYL_dom"/>
</dbReference>
<dbReference type="KEGG" id="vin:AKJ08_0667"/>
<feature type="domain" description="WCX" evidence="3">
    <location>
        <begin position="642"/>
        <end position="701"/>
    </location>
</feature>
<keyword evidence="5" id="KW-1185">Reference proteome</keyword>
<feature type="domain" description="WCX" evidence="3">
    <location>
        <begin position="259"/>
        <end position="335"/>
    </location>
</feature>
<dbReference type="Pfam" id="PF13280">
    <property type="entry name" value="WYL"/>
    <property type="match status" value="2"/>
</dbReference>
<evidence type="ECO:0000259" key="3">
    <source>
        <dbReference type="Pfam" id="PF25583"/>
    </source>
</evidence>
<feature type="domain" description="WYL" evidence="1">
    <location>
        <begin position="159"/>
        <end position="224"/>
    </location>
</feature>
<evidence type="ECO:0000259" key="1">
    <source>
        <dbReference type="Pfam" id="PF13280"/>
    </source>
</evidence>